<dbReference type="Pfam" id="PF08528">
    <property type="entry name" value="Whi5"/>
    <property type="match status" value="1"/>
</dbReference>
<keyword evidence="8" id="KW-0539">Nucleus</keyword>
<evidence type="ECO:0000256" key="6">
    <source>
        <dbReference type="ARBA" id="ARBA00023015"/>
    </source>
</evidence>
<comment type="subcellular location">
    <subcellularLocation>
        <location evidence="2">Cytoplasm</location>
    </subcellularLocation>
    <subcellularLocation>
        <location evidence="1">Nucleus</location>
    </subcellularLocation>
</comment>
<dbReference type="GO" id="GO:0005737">
    <property type="term" value="C:cytoplasm"/>
    <property type="evidence" value="ECO:0007669"/>
    <property type="project" value="UniProtKB-SubCell"/>
</dbReference>
<organism evidence="10 11">
    <name type="scientific">Candolleomyces eurysporus</name>
    <dbReference type="NCBI Taxonomy" id="2828524"/>
    <lineage>
        <taxon>Eukaryota</taxon>
        <taxon>Fungi</taxon>
        <taxon>Dikarya</taxon>
        <taxon>Basidiomycota</taxon>
        <taxon>Agaricomycotina</taxon>
        <taxon>Agaricomycetes</taxon>
        <taxon>Agaricomycetidae</taxon>
        <taxon>Agaricales</taxon>
        <taxon>Agaricineae</taxon>
        <taxon>Psathyrellaceae</taxon>
        <taxon>Candolleomyces</taxon>
    </lineage>
</organism>
<keyword evidence="7" id="KW-0804">Transcription</keyword>
<proteinExistence type="inferred from homology"/>
<dbReference type="OrthoDB" id="2163387at2759"/>
<reference evidence="10" key="1">
    <citation type="submission" date="2022-06" db="EMBL/GenBank/DDBJ databases">
        <title>Genome Sequence of Candolleomyces eurysporus.</title>
        <authorList>
            <person name="Buettner E."/>
        </authorList>
    </citation>
    <scope>NUCLEOTIDE SEQUENCE</scope>
    <source>
        <strain evidence="10">VTCC 930004</strain>
    </source>
</reference>
<keyword evidence="4" id="KW-0963">Cytoplasm</keyword>
<dbReference type="AlphaFoldDB" id="A0A9W8JMH6"/>
<evidence type="ECO:0000256" key="3">
    <source>
        <dbReference type="ARBA" id="ARBA00006922"/>
    </source>
</evidence>
<evidence type="ECO:0000256" key="1">
    <source>
        <dbReference type="ARBA" id="ARBA00004123"/>
    </source>
</evidence>
<accession>A0A9W8JMH6</accession>
<keyword evidence="11" id="KW-1185">Reference proteome</keyword>
<evidence type="ECO:0000313" key="11">
    <source>
        <dbReference type="Proteomes" id="UP001140091"/>
    </source>
</evidence>
<evidence type="ECO:0000256" key="7">
    <source>
        <dbReference type="ARBA" id="ARBA00023163"/>
    </source>
</evidence>
<dbReference type="Proteomes" id="UP001140091">
    <property type="component" value="Unassembled WGS sequence"/>
</dbReference>
<keyword evidence="5" id="KW-0678">Repressor</keyword>
<name>A0A9W8JMH6_9AGAR</name>
<dbReference type="GO" id="GO:0005634">
    <property type="term" value="C:nucleus"/>
    <property type="evidence" value="ECO:0007669"/>
    <property type="project" value="UniProtKB-SubCell"/>
</dbReference>
<feature type="compositionally biased region" description="Low complexity" evidence="9">
    <location>
        <begin position="80"/>
        <end position="102"/>
    </location>
</feature>
<keyword evidence="6" id="KW-0805">Transcription regulation</keyword>
<evidence type="ECO:0000256" key="9">
    <source>
        <dbReference type="SAM" id="MobiDB-lite"/>
    </source>
</evidence>
<gene>
    <name evidence="10" type="ORF">H1R20_g1530</name>
</gene>
<dbReference type="EMBL" id="JANBPK010000470">
    <property type="protein sequence ID" value="KAJ2935564.1"/>
    <property type="molecule type" value="Genomic_DNA"/>
</dbReference>
<evidence type="ECO:0000256" key="4">
    <source>
        <dbReference type="ARBA" id="ARBA00022490"/>
    </source>
</evidence>
<protein>
    <submittedName>
        <fullName evidence="10">Uncharacterized protein</fullName>
    </submittedName>
</protein>
<evidence type="ECO:0000256" key="5">
    <source>
        <dbReference type="ARBA" id="ARBA00022491"/>
    </source>
</evidence>
<comment type="similarity">
    <text evidence="3">Belongs to the WHI5/NRM1 family.</text>
</comment>
<feature type="region of interest" description="Disordered" evidence="9">
    <location>
        <begin position="80"/>
        <end position="115"/>
    </location>
</feature>
<sequence>MPSTSSDVQEKDNRQKAVQKFLARAEISMVTRALRARLSYASYKAAHNISHVPLRDLEAQTIQNQQASFSRTIAAKRKAAGLPGYYPTPGTPGPSTASPSTSVRRAAGSGAMLPPPSVNSPRGLLLYIPQSTYLRGARRNSFQFEKWV</sequence>
<comment type="caution">
    <text evidence="10">The sequence shown here is derived from an EMBL/GenBank/DDBJ whole genome shotgun (WGS) entry which is preliminary data.</text>
</comment>
<evidence type="ECO:0000313" key="10">
    <source>
        <dbReference type="EMBL" id="KAJ2935564.1"/>
    </source>
</evidence>
<evidence type="ECO:0000256" key="2">
    <source>
        <dbReference type="ARBA" id="ARBA00004496"/>
    </source>
</evidence>
<feature type="non-terminal residue" evidence="10">
    <location>
        <position position="148"/>
    </location>
</feature>
<evidence type="ECO:0000256" key="8">
    <source>
        <dbReference type="ARBA" id="ARBA00023242"/>
    </source>
</evidence>
<dbReference type="InterPro" id="IPR013734">
    <property type="entry name" value="TF_Nrm1/Whi5"/>
</dbReference>